<keyword evidence="3" id="KW-1185">Reference proteome</keyword>
<organism evidence="2 3">
    <name type="scientific">Pristionchus mayeri</name>
    <dbReference type="NCBI Taxonomy" id="1317129"/>
    <lineage>
        <taxon>Eukaryota</taxon>
        <taxon>Metazoa</taxon>
        <taxon>Ecdysozoa</taxon>
        <taxon>Nematoda</taxon>
        <taxon>Chromadorea</taxon>
        <taxon>Rhabditida</taxon>
        <taxon>Rhabditina</taxon>
        <taxon>Diplogasteromorpha</taxon>
        <taxon>Diplogasteroidea</taxon>
        <taxon>Neodiplogasteridae</taxon>
        <taxon>Pristionchus</taxon>
    </lineage>
</organism>
<accession>A0AAN4Z6R0</accession>
<feature type="domain" description="Rubicon Homology" evidence="1">
    <location>
        <begin position="358"/>
        <end position="584"/>
    </location>
</feature>
<feature type="non-terminal residue" evidence="2">
    <location>
        <position position="1"/>
    </location>
</feature>
<proteinExistence type="predicted"/>
<name>A0AAN4Z6R0_9BILA</name>
<dbReference type="PANTHER" id="PTHR45971:SF1">
    <property type="entry name" value="RUBICON, ISOFORM A"/>
    <property type="match status" value="1"/>
</dbReference>
<dbReference type="InterPro" id="IPR025258">
    <property type="entry name" value="RH_dom"/>
</dbReference>
<dbReference type="AlphaFoldDB" id="A0AAN4Z6R0"/>
<dbReference type="GO" id="GO:1901981">
    <property type="term" value="F:phosphatidylinositol phosphate binding"/>
    <property type="evidence" value="ECO:0007669"/>
    <property type="project" value="TreeGrafter"/>
</dbReference>
<dbReference type="PANTHER" id="PTHR45971">
    <property type="entry name" value="PHOX (PX) DOMAIN-CONTAINING PROTEIN"/>
    <property type="match status" value="1"/>
</dbReference>
<sequence>VSYSLTLVISTSSVDEDVIGMSSFFPFLSSTPRKGSASADSVTLDSSAVDVDRISLVSNCSTIPGDEKEGSSDLYMSVQASPTGSCEEEEESYLTAGSTRTGELKLRPERKLEEKHYSPSAIFPDGPAWFELQHEILNNRGQRITGRSEEEDLFDLGSLVAGIREELRWKKSLAANERMRKLISEFDSSYNPLEGPSSATDESDLVIRLKNTPSTNSVVIPSPTAGIDEMSIEKSMRIPPHELAQRVLLNDFLTVFPRDEQTDDGLSRTIHLSNMLLVPSISSSSPSSSTNRSVTTVWSVSKGTEHSLGTVGGVKRVKDQWILDTHPARTPSKILESQGYQCAECGRVLEGEYAKRIRYCDYFGAVFCLCCSFSAKGIIPARILKNWHFREYPLSDRAAAFLAQVREKPVIRMNEVAPILMEKMRSLKQMVALRPRLRHASTYVRYCAMAARCEEGGMSLPDIYSSIPAHLIEEDDLFSLVDLARLYNGVLLPQLEGAFSIARDHVERCRRPTNELISVCKDRAFTCWLCSSESDLIFSFQSDRARRCDGCGSFSHSNCFRKAQKDNRGFEPECSKCKRMQESRIRRRFISTCGED</sequence>
<evidence type="ECO:0000313" key="3">
    <source>
        <dbReference type="Proteomes" id="UP001328107"/>
    </source>
</evidence>
<protein>
    <recommendedName>
        <fullName evidence="1">Rubicon Homology domain-containing protein</fullName>
    </recommendedName>
</protein>
<dbReference type="EMBL" id="BTRK01000001">
    <property type="protein sequence ID" value="GMR32367.1"/>
    <property type="molecule type" value="Genomic_DNA"/>
</dbReference>
<comment type="caution">
    <text evidence="2">The sequence shown here is derived from an EMBL/GenBank/DDBJ whole genome shotgun (WGS) entry which is preliminary data.</text>
</comment>
<gene>
    <name evidence="2" type="ORF">PMAYCL1PPCAC_02562</name>
</gene>
<dbReference type="SMART" id="SM01175">
    <property type="entry name" value="DUF4206"/>
    <property type="match status" value="1"/>
</dbReference>
<dbReference type="InterPro" id="IPR052428">
    <property type="entry name" value="Autophagy_HostDef_Reg"/>
</dbReference>
<dbReference type="Proteomes" id="UP001328107">
    <property type="component" value="Unassembled WGS sequence"/>
</dbReference>
<reference evidence="3" key="1">
    <citation type="submission" date="2022-10" db="EMBL/GenBank/DDBJ databases">
        <title>Genome assembly of Pristionchus species.</title>
        <authorList>
            <person name="Yoshida K."/>
            <person name="Sommer R.J."/>
        </authorList>
    </citation>
    <scope>NUCLEOTIDE SEQUENCE [LARGE SCALE GENOMIC DNA]</scope>
    <source>
        <strain evidence="3">RS5460</strain>
    </source>
</reference>
<dbReference type="Pfam" id="PF13901">
    <property type="entry name" value="RH_dom"/>
    <property type="match status" value="1"/>
</dbReference>
<evidence type="ECO:0000259" key="1">
    <source>
        <dbReference type="SMART" id="SM01175"/>
    </source>
</evidence>
<evidence type="ECO:0000313" key="2">
    <source>
        <dbReference type="EMBL" id="GMR32367.1"/>
    </source>
</evidence>